<feature type="compositionally biased region" description="Gly residues" evidence="4">
    <location>
        <begin position="71"/>
        <end position="101"/>
    </location>
</feature>
<gene>
    <name evidence="6" type="ORF">BV898_17815</name>
</gene>
<evidence type="ECO:0000256" key="4">
    <source>
        <dbReference type="SAM" id="MobiDB-lite"/>
    </source>
</evidence>
<feature type="compositionally biased region" description="Basic and acidic residues" evidence="4">
    <location>
        <begin position="33"/>
        <end position="46"/>
    </location>
</feature>
<accession>A0A9X6NFS2</accession>
<evidence type="ECO:0000313" key="7">
    <source>
        <dbReference type="Proteomes" id="UP000192578"/>
    </source>
</evidence>
<dbReference type="GO" id="GO:0070679">
    <property type="term" value="F:inositol 1,4,5 trisphosphate binding"/>
    <property type="evidence" value="ECO:0007669"/>
    <property type="project" value="TreeGrafter"/>
</dbReference>
<keyword evidence="5" id="KW-0472">Membrane</keyword>
<evidence type="ECO:0008006" key="8">
    <source>
        <dbReference type="Google" id="ProtNLM"/>
    </source>
</evidence>
<evidence type="ECO:0000256" key="2">
    <source>
        <dbReference type="ARBA" id="ARBA00023065"/>
    </source>
</evidence>
<dbReference type="GO" id="GO:0051480">
    <property type="term" value="P:regulation of cytosolic calcium ion concentration"/>
    <property type="evidence" value="ECO:0007669"/>
    <property type="project" value="TreeGrafter"/>
</dbReference>
<feature type="region of interest" description="Disordered" evidence="4">
    <location>
        <begin position="1"/>
        <end position="121"/>
    </location>
</feature>
<evidence type="ECO:0000313" key="6">
    <source>
        <dbReference type="EMBL" id="OWA53385.1"/>
    </source>
</evidence>
<keyword evidence="5" id="KW-0812">Transmembrane</keyword>
<dbReference type="AlphaFoldDB" id="A0A9X6NFS2"/>
<feature type="compositionally biased region" description="Basic and acidic residues" evidence="4">
    <location>
        <begin position="15"/>
        <end position="25"/>
    </location>
</feature>
<keyword evidence="5" id="KW-1133">Transmembrane helix</keyword>
<reference evidence="7" key="1">
    <citation type="submission" date="2017-01" db="EMBL/GenBank/DDBJ databases">
        <title>Comparative genomics of anhydrobiosis in the tardigrade Hypsibius dujardini.</title>
        <authorList>
            <person name="Yoshida Y."/>
            <person name="Koutsovoulos G."/>
            <person name="Laetsch D."/>
            <person name="Stevens L."/>
            <person name="Kumar S."/>
            <person name="Horikawa D."/>
            <person name="Ishino K."/>
            <person name="Komine S."/>
            <person name="Tomita M."/>
            <person name="Blaxter M."/>
            <person name="Arakawa K."/>
        </authorList>
    </citation>
    <scope>NUCLEOTIDE SEQUENCE [LARGE SCALE GENOMIC DNA]</scope>
    <source>
        <strain evidence="7">Z151</strain>
    </source>
</reference>
<dbReference type="GO" id="GO:0034703">
    <property type="term" value="C:cation channel complex"/>
    <property type="evidence" value="ECO:0007669"/>
    <property type="project" value="TreeGrafter"/>
</dbReference>
<keyword evidence="2" id="KW-0406">Ion transport</keyword>
<dbReference type="PANTHER" id="PTHR10117">
    <property type="entry name" value="TRANSIENT RECEPTOR POTENTIAL CHANNEL"/>
    <property type="match status" value="1"/>
</dbReference>
<comment type="caution">
    <text evidence="6">The sequence shown here is derived from an EMBL/GenBank/DDBJ whole genome shotgun (WGS) entry which is preliminary data.</text>
</comment>
<dbReference type="PRINTS" id="PR01097">
    <property type="entry name" value="TRNSRECEPTRP"/>
</dbReference>
<evidence type="ECO:0000256" key="3">
    <source>
        <dbReference type="ARBA" id="ARBA00023303"/>
    </source>
</evidence>
<evidence type="ECO:0000256" key="5">
    <source>
        <dbReference type="SAM" id="Phobius"/>
    </source>
</evidence>
<proteinExistence type="predicted"/>
<protein>
    <recommendedName>
        <fullName evidence="8">Ion transport domain-containing protein</fullName>
    </recommendedName>
</protein>
<dbReference type="InterPro" id="IPR002153">
    <property type="entry name" value="TRPC_channel"/>
</dbReference>
<feature type="transmembrane region" description="Helical" evidence="5">
    <location>
        <begin position="173"/>
        <end position="199"/>
    </location>
</feature>
<evidence type="ECO:0000256" key="1">
    <source>
        <dbReference type="ARBA" id="ARBA00022448"/>
    </source>
</evidence>
<dbReference type="EMBL" id="MTYJ01000318">
    <property type="protein sequence ID" value="OWA53385.1"/>
    <property type="molecule type" value="Genomic_DNA"/>
</dbReference>
<feature type="compositionally biased region" description="Basic and acidic residues" evidence="4">
    <location>
        <begin position="102"/>
        <end position="114"/>
    </location>
</feature>
<dbReference type="GO" id="GO:0015279">
    <property type="term" value="F:store-operated calcium channel activity"/>
    <property type="evidence" value="ECO:0007669"/>
    <property type="project" value="TreeGrafter"/>
</dbReference>
<dbReference type="GO" id="GO:0005886">
    <property type="term" value="C:plasma membrane"/>
    <property type="evidence" value="ECO:0007669"/>
    <property type="project" value="TreeGrafter"/>
</dbReference>
<keyword evidence="7" id="KW-1185">Reference proteome</keyword>
<keyword evidence="3" id="KW-0407">Ion channel</keyword>
<keyword evidence="1" id="KW-0813">Transport</keyword>
<sequence>MASPLKAFQHPSPKTVDHAGKEHPVHPTVTVNHHGETRHKREDHGQHGGPSPTNGEHHTAVNAHGTSPEAGTGGLHDGAGEGGGHSAGGAEHGGGHSAGGEAGHHEEGGEHEHFVAPGPGPLLDRRADPIISLQYMTFGIWGFIDPMPDPREQNFRPLHPLPAQDQLPGIGKVWLRFLIGIYLFLVMIVLMKLLVAMLVDTYERIKRSSDFEWRYGRAKLIYGLEITEGTPPPLNLVTWATNAAMKLVHKLRGRTSHSASQQSLVKVGANYVRLNKSRPSVASALSASDGMKLIHSVVLWREIVHMYKSQNKTDLKQAEDMNEVGI</sequence>
<organism evidence="6 7">
    <name type="scientific">Hypsibius exemplaris</name>
    <name type="common">Freshwater tardigrade</name>
    <dbReference type="NCBI Taxonomy" id="2072580"/>
    <lineage>
        <taxon>Eukaryota</taxon>
        <taxon>Metazoa</taxon>
        <taxon>Ecdysozoa</taxon>
        <taxon>Tardigrada</taxon>
        <taxon>Eutardigrada</taxon>
        <taxon>Parachela</taxon>
        <taxon>Hypsibioidea</taxon>
        <taxon>Hypsibiidae</taxon>
        <taxon>Hypsibius</taxon>
    </lineage>
</organism>
<dbReference type="PANTHER" id="PTHR10117:SF54">
    <property type="entry name" value="TRANSIENT RECEPTOR POTENTIAL-GAMMA PROTEIN"/>
    <property type="match status" value="1"/>
</dbReference>
<dbReference type="Proteomes" id="UP000192578">
    <property type="component" value="Unassembled WGS sequence"/>
</dbReference>
<name>A0A9X6NFS2_HYPEX</name>